<dbReference type="RefSeq" id="WP_171202428.1">
    <property type="nucleotide sequence ID" value="NZ_BAAANP010000019.1"/>
</dbReference>
<proteinExistence type="predicted"/>
<dbReference type="GO" id="GO:0003700">
    <property type="term" value="F:DNA-binding transcription factor activity"/>
    <property type="evidence" value="ECO:0007669"/>
    <property type="project" value="InterPro"/>
</dbReference>
<keyword evidence="1" id="KW-0805">Transcription regulation</keyword>
<protein>
    <submittedName>
        <fullName evidence="5">FadR family transcriptional regulator</fullName>
    </submittedName>
</protein>
<feature type="domain" description="HTH gntR-type" evidence="4">
    <location>
        <begin position="4"/>
        <end position="72"/>
    </location>
</feature>
<dbReference type="SUPFAM" id="SSF46785">
    <property type="entry name" value="Winged helix' DNA-binding domain"/>
    <property type="match status" value="1"/>
</dbReference>
<accession>A0A849BPV0</accession>
<dbReference type="InterPro" id="IPR000524">
    <property type="entry name" value="Tscrpt_reg_HTH_GntR"/>
</dbReference>
<dbReference type="EMBL" id="JABEMA010000052">
    <property type="protein sequence ID" value="NNH22584.1"/>
    <property type="molecule type" value="Genomic_DNA"/>
</dbReference>
<dbReference type="InterPro" id="IPR036388">
    <property type="entry name" value="WH-like_DNA-bd_sf"/>
</dbReference>
<organism evidence="5 6">
    <name type="scientific">Pseudokineococcus marinus</name>
    <dbReference type="NCBI Taxonomy" id="351215"/>
    <lineage>
        <taxon>Bacteria</taxon>
        <taxon>Bacillati</taxon>
        <taxon>Actinomycetota</taxon>
        <taxon>Actinomycetes</taxon>
        <taxon>Kineosporiales</taxon>
        <taxon>Kineosporiaceae</taxon>
        <taxon>Pseudokineococcus</taxon>
    </lineage>
</organism>
<dbReference type="Gene3D" id="1.10.10.10">
    <property type="entry name" value="Winged helix-like DNA-binding domain superfamily/Winged helix DNA-binding domain"/>
    <property type="match status" value="1"/>
</dbReference>
<name>A0A849BPV0_9ACTN</name>
<dbReference type="AlphaFoldDB" id="A0A849BPV0"/>
<dbReference type="SUPFAM" id="SSF48008">
    <property type="entry name" value="GntR ligand-binding domain-like"/>
    <property type="match status" value="1"/>
</dbReference>
<keyword evidence="6" id="KW-1185">Reference proteome</keyword>
<dbReference type="Pfam" id="PF00392">
    <property type="entry name" value="GntR"/>
    <property type="match status" value="1"/>
</dbReference>
<dbReference type="Proteomes" id="UP000555552">
    <property type="component" value="Unassembled WGS sequence"/>
</dbReference>
<evidence type="ECO:0000259" key="4">
    <source>
        <dbReference type="PROSITE" id="PS50949"/>
    </source>
</evidence>
<evidence type="ECO:0000256" key="1">
    <source>
        <dbReference type="ARBA" id="ARBA00023015"/>
    </source>
</evidence>
<dbReference type="SMART" id="SM00895">
    <property type="entry name" value="FCD"/>
    <property type="match status" value="1"/>
</dbReference>
<dbReference type="Pfam" id="PF07729">
    <property type="entry name" value="FCD"/>
    <property type="match status" value="1"/>
</dbReference>
<evidence type="ECO:0000313" key="6">
    <source>
        <dbReference type="Proteomes" id="UP000555552"/>
    </source>
</evidence>
<dbReference type="PRINTS" id="PR00035">
    <property type="entry name" value="HTHGNTR"/>
</dbReference>
<dbReference type="SMART" id="SM00345">
    <property type="entry name" value="HTH_GNTR"/>
    <property type="match status" value="1"/>
</dbReference>
<dbReference type="InterPro" id="IPR008920">
    <property type="entry name" value="TF_FadR/GntR_C"/>
</dbReference>
<gene>
    <name evidence="5" type="ORF">HLB09_05645</name>
</gene>
<reference evidence="5 6" key="1">
    <citation type="submission" date="2020-05" db="EMBL/GenBank/DDBJ databases">
        <title>MicrobeNet Type strains.</title>
        <authorList>
            <person name="Nicholson A.C."/>
        </authorList>
    </citation>
    <scope>NUCLEOTIDE SEQUENCE [LARGE SCALE GENOMIC DNA]</scope>
    <source>
        <strain evidence="5 6">JCM 14547</strain>
    </source>
</reference>
<dbReference type="GO" id="GO:0003677">
    <property type="term" value="F:DNA binding"/>
    <property type="evidence" value="ECO:0007669"/>
    <property type="project" value="UniProtKB-KW"/>
</dbReference>
<dbReference type="CDD" id="cd07377">
    <property type="entry name" value="WHTH_GntR"/>
    <property type="match status" value="1"/>
</dbReference>
<keyword evidence="3" id="KW-0804">Transcription</keyword>
<evidence type="ECO:0000313" key="5">
    <source>
        <dbReference type="EMBL" id="NNH22584.1"/>
    </source>
</evidence>
<comment type="caution">
    <text evidence="5">The sequence shown here is derived from an EMBL/GenBank/DDBJ whole genome shotgun (WGS) entry which is preliminary data.</text>
</comment>
<dbReference type="PANTHER" id="PTHR43537:SF5">
    <property type="entry name" value="UXU OPERON TRANSCRIPTIONAL REGULATOR"/>
    <property type="match status" value="1"/>
</dbReference>
<dbReference type="InterPro" id="IPR036390">
    <property type="entry name" value="WH_DNA-bd_sf"/>
</dbReference>
<keyword evidence="2" id="KW-0238">DNA-binding</keyword>
<evidence type="ECO:0000256" key="3">
    <source>
        <dbReference type="ARBA" id="ARBA00023163"/>
    </source>
</evidence>
<evidence type="ECO:0000256" key="2">
    <source>
        <dbReference type="ARBA" id="ARBA00023125"/>
    </source>
</evidence>
<dbReference type="Gene3D" id="1.20.120.530">
    <property type="entry name" value="GntR ligand-binding domain-like"/>
    <property type="match status" value="1"/>
</dbReference>
<sequence length="236" mass="25534">MARQSLVAATVERLSDDVLEGEFPPGEQLPPEADLAERYGVSRLTVREAIKLLQAQGVVRGVPGRRSEVAPVSQWTGLDMLVRSVSHPDDGGAAALQLIAVRRMIETGAAALAAEHRTDEDLAALEAHLAGMRAAHEGSDVDAFVREDIAFHDVVLRAGGNVFLTVVMEPLARVLQHARRDTSSHEPVQRHAIAEHDHVLAALRAGDPEQARAAMASHMDQTEADLRRFVLRTPAP</sequence>
<dbReference type="PANTHER" id="PTHR43537">
    <property type="entry name" value="TRANSCRIPTIONAL REGULATOR, GNTR FAMILY"/>
    <property type="match status" value="1"/>
</dbReference>
<dbReference type="InterPro" id="IPR011711">
    <property type="entry name" value="GntR_C"/>
</dbReference>
<dbReference type="PROSITE" id="PS50949">
    <property type="entry name" value="HTH_GNTR"/>
    <property type="match status" value="1"/>
</dbReference>